<feature type="non-terminal residue" evidence="2">
    <location>
        <position position="1"/>
    </location>
</feature>
<comment type="caution">
    <text evidence="2">The sequence shown here is derived from an EMBL/GenBank/DDBJ whole genome shotgun (WGS) entry which is preliminary data.</text>
</comment>
<proteinExistence type="predicted"/>
<reference evidence="2" key="1">
    <citation type="submission" date="2021-02" db="EMBL/GenBank/DDBJ databases">
        <authorList>
            <person name="Nowell W R."/>
        </authorList>
    </citation>
    <scope>NUCLEOTIDE SEQUENCE</scope>
</reference>
<dbReference type="Proteomes" id="UP000663844">
    <property type="component" value="Unassembled WGS sequence"/>
</dbReference>
<sequence>IEPQIEYNFEKLLPNKISDLLQHNMEQSNSPIKQIDYKFLSKNVLFNQFFHYSIFRDFYLTYIDQLPLYNPPDVLGLHPNAEINYLTKTAHEIYSNMIMIQLEQYDIDYGSNRERKIDGKSPLHFYVMLEFYILFHWVLMGVR</sequence>
<gene>
    <name evidence="2" type="ORF">OXD698_LOCUS50552</name>
</gene>
<organism evidence="2 3">
    <name type="scientific">Adineta steineri</name>
    <dbReference type="NCBI Taxonomy" id="433720"/>
    <lineage>
        <taxon>Eukaryota</taxon>
        <taxon>Metazoa</taxon>
        <taxon>Spiralia</taxon>
        <taxon>Gnathifera</taxon>
        <taxon>Rotifera</taxon>
        <taxon>Eurotatoria</taxon>
        <taxon>Bdelloidea</taxon>
        <taxon>Adinetida</taxon>
        <taxon>Adinetidae</taxon>
        <taxon>Adineta</taxon>
    </lineage>
</organism>
<dbReference type="AlphaFoldDB" id="A0A820N8G5"/>
<keyword evidence="1" id="KW-0472">Membrane</keyword>
<evidence type="ECO:0000313" key="2">
    <source>
        <dbReference type="EMBL" id="CAF4384573.1"/>
    </source>
</evidence>
<accession>A0A820N8G5</accession>
<dbReference type="EMBL" id="CAJOAZ010024442">
    <property type="protein sequence ID" value="CAF4384573.1"/>
    <property type="molecule type" value="Genomic_DNA"/>
</dbReference>
<feature type="transmembrane region" description="Helical" evidence="1">
    <location>
        <begin position="123"/>
        <end position="142"/>
    </location>
</feature>
<evidence type="ECO:0000256" key="1">
    <source>
        <dbReference type="SAM" id="Phobius"/>
    </source>
</evidence>
<protein>
    <submittedName>
        <fullName evidence="2">Uncharacterized protein</fullName>
    </submittedName>
</protein>
<evidence type="ECO:0000313" key="3">
    <source>
        <dbReference type="Proteomes" id="UP000663844"/>
    </source>
</evidence>
<name>A0A820N8G5_9BILA</name>
<keyword evidence="1" id="KW-0812">Transmembrane</keyword>
<keyword evidence="1" id="KW-1133">Transmembrane helix</keyword>